<gene>
    <name evidence="1" type="ORF">TNIN_91021</name>
</gene>
<sequence length="191" mass="22364">MSSVNPAVPTLKQMSFVVIAVKISNDPEIKAYDCFPFKMIRCRSNAVPESTNDPTSNMWEEIVSKKISCLGLLPNNLKSELRSFLNLICLEVDEWQKDHKFCPFPSEVLQRCLRWNPQGKIDRLKSVKTLLNEKGQCQSSCFELARKYGLDSYANYIWQKMDRVERKISLLFSEFNSEWDMLRRKLERLLE</sequence>
<comment type="caution">
    <text evidence="1">The sequence shown here is derived from an EMBL/GenBank/DDBJ whole genome shotgun (WGS) entry which is preliminary data.</text>
</comment>
<proteinExistence type="predicted"/>
<organism evidence="1 2">
    <name type="scientific">Trichonephila inaurata madagascariensis</name>
    <dbReference type="NCBI Taxonomy" id="2747483"/>
    <lineage>
        <taxon>Eukaryota</taxon>
        <taxon>Metazoa</taxon>
        <taxon>Ecdysozoa</taxon>
        <taxon>Arthropoda</taxon>
        <taxon>Chelicerata</taxon>
        <taxon>Arachnida</taxon>
        <taxon>Araneae</taxon>
        <taxon>Araneomorphae</taxon>
        <taxon>Entelegynae</taxon>
        <taxon>Araneoidea</taxon>
        <taxon>Nephilidae</taxon>
        <taxon>Trichonephila</taxon>
        <taxon>Trichonephila inaurata</taxon>
    </lineage>
</organism>
<evidence type="ECO:0000313" key="2">
    <source>
        <dbReference type="Proteomes" id="UP000886998"/>
    </source>
</evidence>
<dbReference type="AlphaFoldDB" id="A0A8X6WTI8"/>
<reference evidence="1" key="1">
    <citation type="submission" date="2020-08" db="EMBL/GenBank/DDBJ databases">
        <title>Multicomponent nature underlies the extraordinary mechanical properties of spider dragline silk.</title>
        <authorList>
            <person name="Kono N."/>
            <person name="Nakamura H."/>
            <person name="Mori M."/>
            <person name="Yoshida Y."/>
            <person name="Ohtoshi R."/>
            <person name="Malay A.D."/>
            <person name="Moran D.A.P."/>
            <person name="Tomita M."/>
            <person name="Numata K."/>
            <person name="Arakawa K."/>
        </authorList>
    </citation>
    <scope>NUCLEOTIDE SEQUENCE</scope>
</reference>
<name>A0A8X6WTI8_9ARAC</name>
<dbReference type="EMBL" id="BMAV01001820">
    <property type="protein sequence ID" value="GFY40302.1"/>
    <property type="molecule type" value="Genomic_DNA"/>
</dbReference>
<dbReference type="Proteomes" id="UP000886998">
    <property type="component" value="Unassembled WGS sequence"/>
</dbReference>
<accession>A0A8X6WTI8</accession>
<evidence type="ECO:0000313" key="1">
    <source>
        <dbReference type="EMBL" id="GFY40302.1"/>
    </source>
</evidence>
<protein>
    <submittedName>
        <fullName evidence="1">Uncharacterized protein</fullName>
    </submittedName>
</protein>
<keyword evidence="2" id="KW-1185">Reference proteome</keyword>